<sequence length="202" mass="22426">MTDPIRPPFPPERIPTTPEPDPRKAAQGIIRTPLDRAIAKAANGVAWLVFIAMTISVFEVVMRYVFHSPTSWVHESTVMLIAALFALGGPVALARDKHIRVRVIYDAVPPHVRRWLDVFNNAVILVFCIGMTYAAWQLFFRATHDPSGVISLERSGTSWNPPFPAFTKGFILFAVGLMAVQSALHLIQSLRGRVGARDGEEQ</sequence>
<comment type="subcellular location">
    <subcellularLocation>
        <location evidence="1 9">Cell inner membrane</location>
        <topology evidence="1 9">Multi-pass membrane protein</topology>
    </subcellularLocation>
</comment>
<evidence type="ECO:0000256" key="8">
    <source>
        <dbReference type="ARBA" id="ARBA00038436"/>
    </source>
</evidence>
<evidence type="ECO:0000313" key="13">
    <source>
        <dbReference type="Proteomes" id="UP000434582"/>
    </source>
</evidence>
<evidence type="ECO:0000256" key="9">
    <source>
        <dbReference type="RuleBase" id="RU369079"/>
    </source>
</evidence>
<dbReference type="InterPro" id="IPR055348">
    <property type="entry name" value="DctQ"/>
</dbReference>
<evidence type="ECO:0000256" key="7">
    <source>
        <dbReference type="ARBA" id="ARBA00023136"/>
    </source>
</evidence>
<name>A0A7X2D1T9_9PROT</name>
<dbReference type="GO" id="GO:0005886">
    <property type="term" value="C:plasma membrane"/>
    <property type="evidence" value="ECO:0007669"/>
    <property type="project" value="UniProtKB-SubCell"/>
</dbReference>
<keyword evidence="2 9" id="KW-0813">Transport</keyword>
<evidence type="ECO:0000256" key="1">
    <source>
        <dbReference type="ARBA" id="ARBA00004429"/>
    </source>
</evidence>
<keyword evidence="6 9" id="KW-1133">Transmembrane helix</keyword>
<comment type="function">
    <text evidence="9">Part of the tripartite ATP-independent periplasmic (TRAP) transport system.</text>
</comment>
<proteinExistence type="inferred from homology"/>
<feature type="transmembrane region" description="Helical" evidence="9">
    <location>
        <begin position="115"/>
        <end position="136"/>
    </location>
</feature>
<gene>
    <name evidence="12" type="ORF">GHC57_00875</name>
</gene>
<dbReference type="InterPro" id="IPR007387">
    <property type="entry name" value="TRAP_DctQ"/>
</dbReference>
<dbReference type="OrthoDB" id="4250245at2"/>
<evidence type="ECO:0000256" key="2">
    <source>
        <dbReference type="ARBA" id="ARBA00022448"/>
    </source>
</evidence>
<comment type="similarity">
    <text evidence="8 9">Belongs to the TRAP transporter small permease family.</text>
</comment>
<dbReference type="Proteomes" id="UP000434582">
    <property type="component" value="Unassembled WGS sequence"/>
</dbReference>
<comment type="caution">
    <text evidence="12">The sequence shown here is derived from an EMBL/GenBank/DDBJ whole genome shotgun (WGS) entry which is preliminary data.</text>
</comment>
<evidence type="ECO:0000256" key="6">
    <source>
        <dbReference type="ARBA" id="ARBA00022989"/>
    </source>
</evidence>
<keyword evidence="5 9" id="KW-0812">Transmembrane</keyword>
<keyword evidence="13" id="KW-1185">Reference proteome</keyword>
<feature type="transmembrane region" description="Helical" evidence="9">
    <location>
        <begin position="72"/>
        <end position="94"/>
    </location>
</feature>
<keyword evidence="3" id="KW-1003">Cell membrane</keyword>
<dbReference type="Pfam" id="PF04290">
    <property type="entry name" value="DctQ"/>
    <property type="match status" value="1"/>
</dbReference>
<evidence type="ECO:0000256" key="3">
    <source>
        <dbReference type="ARBA" id="ARBA00022475"/>
    </source>
</evidence>
<feature type="compositionally biased region" description="Pro residues" evidence="10">
    <location>
        <begin position="1"/>
        <end position="19"/>
    </location>
</feature>
<dbReference type="PANTHER" id="PTHR35011:SF2">
    <property type="entry name" value="2,3-DIKETO-L-GULONATE TRAP TRANSPORTER SMALL PERMEASE PROTEIN YIAM"/>
    <property type="match status" value="1"/>
</dbReference>
<feature type="transmembrane region" description="Helical" evidence="9">
    <location>
        <begin position="169"/>
        <end position="187"/>
    </location>
</feature>
<comment type="subunit">
    <text evidence="9">The complex comprises the extracytoplasmic solute receptor protein and the two transmembrane proteins.</text>
</comment>
<accession>A0A7X2D1T9</accession>
<feature type="transmembrane region" description="Helical" evidence="9">
    <location>
        <begin position="45"/>
        <end position="66"/>
    </location>
</feature>
<feature type="domain" description="Tripartite ATP-independent periplasmic transporters DctQ component" evidence="11">
    <location>
        <begin position="53"/>
        <end position="191"/>
    </location>
</feature>
<keyword evidence="4 9" id="KW-0997">Cell inner membrane</keyword>
<organism evidence="12 13">
    <name type="scientific">Roseospira navarrensis</name>
    <dbReference type="NCBI Taxonomy" id="140058"/>
    <lineage>
        <taxon>Bacteria</taxon>
        <taxon>Pseudomonadati</taxon>
        <taxon>Pseudomonadota</taxon>
        <taxon>Alphaproteobacteria</taxon>
        <taxon>Rhodospirillales</taxon>
        <taxon>Rhodospirillaceae</taxon>
        <taxon>Roseospira</taxon>
    </lineage>
</organism>
<evidence type="ECO:0000256" key="10">
    <source>
        <dbReference type="SAM" id="MobiDB-lite"/>
    </source>
</evidence>
<protein>
    <recommendedName>
        <fullName evidence="9">TRAP transporter small permease protein</fullName>
    </recommendedName>
</protein>
<evidence type="ECO:0000256" key="5">
    <source>
        <dbReference type="ARBA" id="ARBA00022692"/>
    </source>
</evidence>
<dbReference type="PANTHER" id="PTHR35011">
    <property type="entry name" value="2,3-DIKETO-L-GULONATE TRAP TRANSPORTER SMALL PERMEASE PROTEIN YIAM"/>
    <property type="match status" value="1"/>
</dbReference>
<keyword evidence="7 9" id="KW-0472">Membrane</keyword>
<feature type="region of interest" description="Disordered" evidence="10">
    <location>
        <begin position="1"/>
        <end position="25"/>
    </location>
</feature>
<evidence type="ECO:0000256" key="4">
    <source>
        <dbReference type="ARBA" id="ARBA00022519"/>
    </source>
</evidence>
<dbReference type="GO" id="GO:0015740">
    <property type="term" value="P:C4-dicarboxylate transport"/>
    <property type="evidence" value="ECO:0007669"/>
    <property type="project" value="TreeGrafter"/>
</dbReference>
<reference evidence="12 13" key="1">
    <citation type="submission" date="2019-10" db="EMBL/GenBank/DDBJ databases">
        <title>Draft whole-genome sequence of the purple nonsulfur photosynthetic bacterium Roseospira navarrensis DSM 15114.</title>
        <authorList>
            <person name="Kyndt J.A."/>
            <person name="Meyer T.E."/>
        </authorList>
    </citation>
    <scope>NUCLEOTIDE SEQUENCE [LARGE SCALE GENOMIC DNA]</scope>
    <source>
        <strain evidence="12 13">DSM 15114</strain>
    </source>
</reference>
<evidence type="ECO:0000259" key="11">
    <source>
        <dbReference type="Pfam" id="PF04290"/>
    </source>
</evidence>
<dbReference type="EMBL" id="WIVE01000001">
    <property type="protein sequence ID" value="MQX35063.1"/>
    <property type="molecule type" value="Genomic_DNA"/>
</dbReference>
<dbReference type="RefSeq" id="WP_153340128.1">
    <property type="nucleotide sequence ID" value="NZ_WIVE01000001.1"/>
</dbReference>
<dbReference type="AlphaFoldDB" id="A0A7X2D1T9"/>
<evidence type="ECO:0000313" key="12">
    <source>
        <dbReference type="EMBL" id="MQX35063.1"/>
    </source>
</evidence>
<dbReference type="GO" id="GO:0022857">
    <property type="term" value="F:transmembrane transporter activity"/>
    <property type="evidence" value="ECO:0007669"/>
    <property type="project" value="UniProtKB-UniRule"/>
</dbReference>